<evidence type="ECO:0000313" key="2">
    <source>
        <dbReference type="Proteomes" id="UP000050911"/>
    </source>
</evidence>
<dbReference type="AlphaFoldDB" id="A0A0R1HZT4"/>
<reference evidence="1 2" key="1">
    <citation type="journal article" date="2015" name="Genome Announc.">
        <title>Expanding the biotechnology potential of lactobacilli through comparative genomics of 213 strains and associated genera.</title>
        <authorList>
            <person name="Sun Z."/>
            <person name="Harris H.M."/>
            <person name="McCann A."/>
            <person name="Guo C."/>
            <person name="Argimon S."/>
            <person name="Zhang W."/>
            <person name="Yang X."/>
            <person name="Jeffery I.B."/>
            <person name="Cooney J.C."/>
            <person name="Kagawa T.F."/>
            <person name="Liu W."/>
            <person name="Song Y."/>
            <person name="Salvetti E."/>
            <person name="Wrobel A."/>
            <person name="Rasinkangas P."/>
            <person name="Parkhill J."/>
            <person name="Rea M.C."/>
            <person name="O'Sullivan O."/>
            <person name="Ritari J."/>
            <person name="Douillard F.P."/>
            <person name="Paul Ross R."/>
            <person name="Yang R."/>
            <person name="Briner A.E."/>
            <person name="Felis G.E."/>
            <person name="de Vos W.M."/>
            <person name="Barrangou R."/>
            <person name="Klaenhammer T.R."/>
            <person name="Caufield P.W."/>
            <person name="Cui Y."/>
            <person name="Zhang H."/>
            <person name="O'Toole P.W."/>
        </authorList>
    </citation>
    <scope>NUCLEOTIDE SEQUENCE [LARGE SCALE GENOMIC DNA]</scope>
    <source>
        <strain evidence="1 2">JCM 15530</strain>
    </source>
</reference>
<organism evidence="1 2">
    <name type="scientific">Secundilactobacillus kimchicus JCM 15530</name>
    <dbReference type="NCBI Taxonomy" id="1302272"/>
    <lineage>
        <taxon>Bacteria</taxon>
        <taxon>Bacillati</taxon>
        <taxon>Bacillota</taxon>
        <taxon>Bacilli</taxon>
        <taxon>Lactobacillales</taxon>
        <taxon>Lactobacillaceae</taxon>
        <taxon>Secundilactobacillus</taxon>
    </lineage>
</organism>
<name>A0A0R1HZT4_9LACO</name>
<sequence length="136" mass="15520">MPQLATDIRVLDAHWTVFIPRKTCPSGTSPRFVARHICATFRIVSRLVFPRNDALFHVDVPTTRTGTIDPVSCPHNFIMSPTLFVKLFPTPTVFFQLGKGTVELFNALEKAGFFHFLRPPYSLTMVCHFRRELVSQ</sequence>
<accession>A0A0R1HZT4</accession>
<comment type="caution">
    <text evidence="1">The sequence shown here is derived from an EMBL/GenBank/DDBJ whole genome shotgun (WGS) entry which is preliminary data.</text>
</comment>
<protein>
    <submittedName>
        <fullName evidence="1">Uncharacterized protein</fullName>
    </submittedName>
</protein>
<evidence type="ECO:0000313" key="1">
    <source>
        <dbReference type="EMBL" id="KRK49185.1"/>
    </source>
</evidence>
<proteinExistence type="predicted"/>
<dbReference type="EMBL" id="AZCX01000001">
    <property type="protein sequence ID" value="KRK49185.1"/>
    <property type="molecule type" value="Genomic_DNA"/>
</dbReference>
<keyword evidence="2" id="KW-1185">Reference proteome</keyword>
<dbReference type="STRING" id="1302272.FC96_GL000106"/>
<gene>
    <name evidence="1" type="ORF">FC96_GL000106</name>
</gene>
<dbReference type="Proteomes" id="UP000050911">
    <property type="component" value="Unassembled WGS sequence"/>
</dbReference>